<dbReference type="EMBL" id="MFBH01000018">
    <property type="protein sequence ID" value="OGD99953.1"/>
    <property type="molecule type" value="Genomic_DNA"/>
</dbReference>
<dbReference type="GO" id="GO:0003735">
    <property type="term" value="F:structural constituent of ribosome"/>
    <property type="evidence" value="ECO:0007669"/>
    <property type="project" value="InterPro"/>
</dbReference>
<dbReference type="Gene3D" id="1.20.58.110">
    <property type="entry name" value="Ribosomal protein S20"/>
    <property type="match status" value="1"/>
</dbReference>
<evidence type="ECO:0000256" key="5">
    <source>
        <dbReference type="ARBA" id="ARBA00035136"/>
    </source>
</evidence>
<dbReference type="Pfam" id="PF01649">
    <property type="entry name" value="Ribosomal_S20p"/>
    <property type="match status" value="1"/>
</dbReference>
<evidence type="ECO:0000256" key="2">
    <source>
        <dbReference type="ARBA" id="ARBA00022884"/>
    </source>
</evidence>
<dbReference type="InterPro" id="IPR002583">
    <property type="entry name" value="Ribosomal_bS20"/>
</dbReference>
<evidence type="ECO:0000313" key="8">
    <source>
        <dbReference type="Proteomes" id="UP000178393"/>
    </source>
</evidence>
<keyword evidence="4 6" id="KW-0687">Ribonucleoprotein</keyword>
<dbReference type="Proteomes" id="UP000178393">
    <property type="component" value="Unassembled WGS sequence"/>
</dbReference>
<keyword evidence="2 6" id="KW-0694">RNA-binding</keyword>
<proteinExistence type="inferred from homology"/>
<evidence type="ECO:0000256" key="6">
    <source>
        <dbReference type="HAMAP-Rule" id="MF_00500"/>
    </source>
</evidence>
<dbReference type="GO" id="GO:0006412">
    <property type="term" value="P:translation"/>
    <property type="evidence" value="ECO:0007669"/>
    <property type="project" value="UniProtKB-UniRule"/>
</dbReference>
<dbReference type="SUPFAM" id="SSF46992">
    <property type="entry name" value="Ribosomal protein S20"/>
    <property type="match status" value="1"/>
</dbReference>
<dbReference type="AlphaFoldDB" id="A0A1F5H6Z9"/>
<evidence type="ECO:0000313" key="7">
    <source>
        <dbReference type="EMBL" id="OGD99953.1"/>
    </source>
</evidence>
<gene>
    <name evidence="6" type="primary">rpsT</name>
    <name evidence="7" type="ORF">A2W45_02475</name>
</gene>
<evidence type="ECO:0000256" key="3">
    <source>
        <dbReference type="ARBA" id="ARBA00022980"/>
    </source>
</evidence>
<dbReference type="GO" id="GO:0005840">
    <property type="term" value="C:ribosome"/>
    <property type="evidence" value="ECO:0007669"/>
    <property type="project" value="UniProtKB-KW"/>
</dbReference>
<dbReference type="GO" id="GO:0019843">
    <property type="term" value="F:rRNA binding"/>
    <property type="evidence" value="ECO:0007669"/>
    <property type="project" value="UniProtKB-UniRule"/>
</dbReference>
<evidence type="ECO:0000256" key="1">
    <source>
        <dbReference type="ARBA" id="ARBA00022730"/>
    </source>
</evidence>
<keyword evidence="3 6" id="KW-0689">Ribosomal protein</keyword>
<evidence type="ECO:0000256" key="4">
    <source>
        <dbReference type="ARBA" id="ARBA00023274"/>
    </source>
</evidence>
<comment type="function">
    <text evidence="6">Binds directly to 16S ribosomal RNA.</text>
</comment>
<accession>A0A1F5H6Z9</accession>
<dbReference type="NCBIfam" id="TIGR00029">
    <property type="entry name" value="S20"/>
    <property type="match status" value="1"/>
</dbReference>
<dbReference type="GO" id="GO:1990904">
    <property type="term" value="C:ribonucleoprotein complex"/>
    <property type="evidence" value="ECO:0007669"/>
    <property type="project" value="UniProtKB-KW"/>
</dbReference>
<keyword evidence="1 6" id="KW-0699">rRNA-binding</keyword>
<comment type="similarity">
    <text evidence="6">Belongs to the bacterial ribosomal protein bS20 family.</text>
</comment>
<organism evidence="7 8">
    <name type="scientific">Candidatus Curtissbacteria bacterium RIFCSPHIGHO2_12_41_11</name>
    <dbReference type="NCBI Taxonomy" id="1797718"/>
    <lineage>
        <taxon>Bacteria</taxon>
        <taxon>Candidatus Curtissiibacteriota</taxon>
    </lineage>
</organism>
<dbReference type="InterPro" id="IPR036510">
    <property type="entry name" value="Ribosomal_bS20_sf"/>
</dbReference>
<name>A0A1F5H6Z9_9BACT</name>
<protein>
    <recommendedName>
        <fullName evidence="5 6">Small ribosomal subunit protein bS20</fullName>
    </recommendedName>
</protein>
<reference evidence="7 8" key="1">
    <citation type="journal article" date="2016" name="Nat. Commun.">
        <title>Thousands of microbial genomes shed light on interconnected biogeochemical processes in an aquifer system.</title>
        <authorList>
            <person name="Anantharaman K."/>
            <person name="Brown C.T."/>
            <person name="Hug L.A."/>
            <person name="Sharon I."/>
            <person name="Castelle C.J."/>
            <person name="Probst A.J."/>
            <person name="Thomas B.C."/>
            <person name="Singh A."/>
            <person name="Wilkins M.J."/>
            <person name="Karaoz U."/>
            <person name="Brodie E.L."/>
            <person name="Williams K.H."/>
            <person name="Hubbard S.S."/>
            <person name="Banfield J.F."/>
        </authorList>
    </citation>
    <scope>NUCLEOTIDE SEQUENCE [LARGE SCALE GENOMIC DNA]</scope>
</reference>
<dbReference type="HAMAP" id="MF_00500">
    <property type="entry name" value="Ribosomal_bS20"/>
    <property type="match status" value="1"/>
</dbReference>
<sequence>MPVTKQAIKKVRQDRRKTIINLKVKRAYRQAVLIFRKKPTEASLKTVYKLVDKAAKTNVIHKNKAARIKSRLSKLLKPVKHVSKTQTA</sequence>
<comment type="caution">
    <text evidence="7">The sequence shown here is derived from an EMBL/GenBank/DDBJ whole genome shotgun (WGS) entry which is preliminary data.</text>
</comment>